<feature type="compositionally biased region" description="Polar residues" evidence="6">
    <location>
        <begin position="392"/>
        <end position="408"/>
    </location>
</feature>
<dbReference type="Pfam" id="PF22562">
    <property type="entry name" value="UBA_7"/>
    <property type="match status" value="1"/>
</dbReference>
<dbReference type="InterPro" id="IPR015940">
    <property type="entry name" value="UBA"/>
</dbReference>
<feature type="transmembrane region" description="Helical" evidence="7">
    <location>
        <begin position="125"/>
        <end position="145"/>
    </location>
</feature>
<dbReference type="SUPFAM" id="SSF81338">
    <property type="entry name" value="Aquaporin-like"/>
    <property type="match status" value="1"/>
</dbReference>
<evidence type="ECO:0000313" key="9">
    <source>
        <dbReference type="EnsemblPlants" id="Solyc06g073600.3.1"/>
    </source>
</evidence>
<dbReference type="STRING" id="4081.A0A3Q7HVN7"/>
<feature type="domain" description="UBA" evidence="8">
    <location>
        <begin position="457"/>
        <end position="509"/>
    </location>
</feature>
<dbReference type="AlphaFoldDB" id="A0A3Q7HVN7"/>
<feature type="region of interest" description="Disordered" evidence="6">
    <location>
        <begin position="730"/>
        <end position="749"/>
    </location>
</feature>
<dbReference type="Gramene" id="Solyc06g073600.3.1">
    <property type="protein sequence ID" value="Solyc06g073600.3.1"/>
    <property type="gene ID" value="Solyc06g073600.3"/>
</dbReference>
<sequence>MEEISEGIRATSLRINDCPSPLPSAIASSATPQKHLKCFISVHFVQKLIAEFVGTYMLIFAGCAAIVLNINKNNVVTLPGIASVWGLVVMVLIYSVGHVSGAHFNPAVTIAFATSKMFPWIQVPAYILVQVVGSTLASGSLRLIFNGKEDQFVGTVPAGTDLQALILEFIATFYLMFVIAGVATDDRAMKHLSGVAIGATVSLDILFSGPLTGASMNPARSLGPAIVTGHYKGLWIYIIGPTLGAIFGAWTYNLMRLTNKSWGEAAKEISHSQTAIEVSSKDKVICNCGEGWSCVVSKTEAAEIFELEAVAMSPASRSKSKDKKGGKEPPKAASKPSSVNAGATTPTSGYNPLLGTFHTIETAPVTSNAALHVNGRFRNIDETDDPSGHSLGPSSEYDSVSLNGSWSGESEDHKEKMSNPPPRAETVVPGSDNDKREKIRQKNEKKHQRQKERRAQELHEKCSGYLMSRKLEALAQQLVAMGFSSERATMALILNEGRVEESVSWLFEGGEEADKLKEHNLDGGGNLKIDISEELARITDMENKYKCSKQEVERALVACEGDLEKAEETLRSQKQEAHSASSKPEESGDPPTLGNGKLPTATTQNLLRAPVKPSPNMILPKRDDRDFNYTKVAATSGSSAENGSKSIQSLKRVQPKLEWAKPPQMAAPAEKRWQNAGSNPSVSYSLASPLQASTLSSKTEARYITVGNELKNLQLGTVREPVMVMQRPNQSFNPKQIPTSTVSSSPPGSTAGWVPYTVETVKANGLMPHIPGTRSLSPNGVSTNQLYSQLQYQQHQQPQQFVSSSGPVELPGTSRGNNLWSRTGALQTQTLSAASSLGLFSGLGTSGLSGSSSPVDWNSGGGSMEQLDYTNIDWSLDRGSSSSRAGGMWPGMNPLMQNNVRTYDSFTPGLGVTSAMRPALSNVGGGGVSIPGLQERASTAEASSGGSREWASPFEERDLFSAPRQFVSSPSL</sequence>
<feature type="transmembrane region" description="Helical" evidence="7">
    <location>
        <begin position="165"/>
        <end position="183"/>
    </location>
</feature>
<feature type="compositionally biased region" description="Basic and acidic residues" evidence="6">
    <location>
        <begin position="567"/>
        <end position="577"/>
    </location>
</feature>
<keyword evidence="5 7" id="KW-0472">Membrane</keyword>
<dbReference type="Gene3D" id="1.10.8.10">
    <property type="entry name" value="DNA helicase RuvA subunit, C-terminal domain"/>
    <property type="match status" value="1"/>
</dbReference>
<evidence type="ECO:0000256" key="6">
    <source>
        <dbReference type="SAM" id="MobiDB-lite"/>
    </source>
</evidence>
<evidence type="ECO:0000256" key="3">
    <source>
        <dbReference type="ARBA" id="ARBA00022692"/>
    </source>
</evidence>
<dbReference type="SMART" id="SM00165">
    <property type="entry name" value="UBA"/>
    <property type="match status" value="2"/>
</dbReference>
<proteinExistence type="predicted"/>
<dbReference type="Pfam" id="PF00230">
    <property type="entry name" value="MIP"/>
    <property type="match status" value="1"/>
</dbReference>
<dbReference type="PaxDb" id="4081-Solyc06g073590.2.1"/>
<dbReference type="NCBIfam" id="TIGR00861">
    <property type="entry name" value="MIP"/>
    <property type="match status" value="1"/>
</dbReference>
<reference evidence="9" key="2">
    <citation type="submission" date="2019-01" db="UniProtKB">
        <authorList>
            <consortium name="EnsemblPlants"/>
        </authorList>
    </citation>
    <scope>IDENTIFICATION</scope>
    <source>
        <strain evidence="9">cv. Heinz 1706</strain>
    </source>
</reference>
<evidence type="ECO:0000256" key="1">
    <source>
        <dbReference type="ARBA" id="ARBA00004141"/>
    </source>
</evidence>
<comment type="subcellular location">
    <subcellularLocation>
        <location evidence="1">Membrane</location>
        <topology evidence="1">Multi-pass membrane protein</topology>
    </subcellularLocation>
</comment>
<name>A0A3Q7HVN7_SOLLC</name>
<feature type="transmembrane region" description="Helical" evidence="7">
    <location>
        <begin position="234"/>
        <end position="252"/>
    </location>
</feature>
<keyword evidence="4 7" id="KW-1133">Transmembrane helix</keyword>
<dbReference type="Gene3D" id="1.20.1080.10">
    <property type="entry name" value="Glycerol uptake facilitator protein"/>
    <property type="match status" value="1"/>
</dbReference>
<dbReference type="GO" id="GO:0015267">
    <property type="term" value="F:channel activity"/>
    <property type="evidence" value="ECO:0007669"/>
    <property type="project" value="InterPro"/>
</dbReference>
<evidence type="ECO:0000313" key="10">
    <source>
        <dbReference type="Proteomes" id="UP000004994"/>
    </source>
</evidence>
<feature type="region of interest" description="Disordered" evidence="6">
    <location>
        <begin position="379"/>
        <end position="457"/>
    </location>
</feature>
<dbReference type="PANTHER" id="PTHR35294:SF1">
    <property type="entry name" value="OS05G0409000 PROTEIN"/>
    <property type="match status" value="1"/>
</dbReference>
<evidence type="ECO:0000259" key="8">
    <source>
        <dbReference type="PROSITE" id="PS50030"/>
    </source>
</evidence>
<dbReference type="GO" id="GO:0016020">
    <property type="term" value="C:membrane"/>
    <property type="evidence" value="ECO:0007669"/>
    <property type="project" value="UniProtKB-SubCell"/>
</dbReference>
<dbReference type="OMA" id="TTALMMN"/>
<dbReference type="InterPro" id="IPR022357">
    <property type="entry name" value="MIP_CS"/>
</dbReference>
<dbReference type="PROSITE" id="PS00221">
    <property type="entry name" value="MIP"/>
    <property type="match status" value="1"/>
</dbReference>
<dbReference type="CDD" id="cd00333">
    <property type="entry name" value="MIP"/>
    <property type="match status" value="1"/>
</dbReference>
<feature type="compositionally biased region" description="Basic residues" evidence="6">
    <location>
        <begin position="443"/>
        <end position="452"/>
    </location>
</feature>
<keyword evidence="3 7" id="KW-0812">Transmembrane</keyword>
<dbReference type="Proteomes" id="UP000004994">
    <property type="component" value="Chromosome 6"/>
</dbReference>
<organism evidence="9">
    <name type="scientific">Solanum lycopersicum</name>
    <name type="common">Tomato</name>
    <name type="synonym">Lycopersicon esculentum</name>
    <dbReference type="NCBI Taxonomy" id="4081"/>
    <lineage>
        <taxon>Eukaryota</taxon>
        <taxon>Viridiplantae</taxon>
        <taxon>Streptophyta</taxon>
        <taxon>Embryophyta</taxon>
        <taxon>Tracheophyta</taxon>
        <taxon>Spermatophyta</taxon>
        <taxon>Magnoliopsida</taxon>
        <taxon>eudicotyledons</taxon>
        <taxon>Gunneridae</taxon>
        <taxon>Pentapetalae</taxon>
        <taxon>asterids</taxon>
        <taxon>lamiids</taxon>
        <taxon>Solanales</taxon>
        <taxon>Solanaceae</taxon>
        <taxon>Solanoideae</taxon>
        <taxon>Solaneae</taxon>
        <taxon>Solanum</taxon>
        <taxon>Solanum subgen. Lycopersicon</taxon>
    </lineage>
</organism>
<feature type="region of interest" description="Disordered" evidence="6">
    <location>
        <begin position="931"/>
        <end position="956"/>
    </location>
</feature>
<dbReference type="PANTHER" id="PTHR35294">
    <property type="entry name" value="UBIQUITIN-ASSOCIATED/TRANSLATION ELONGATION FACTOR EF1B PROTEIN"/>
    <property type="match status" value="1"/>
</dbReference>
<keyword evidence="2" id="KW-0813">Transport</keyword>
<dbReference type="InterPro" id="IPR009060">
    <property type="entry name" value="UBA-like_sf"/>
</dbReference>
<feature type="compositionally biased region" description="Basic and acidic residues" evidence="6">
    <location>
        <begin position="432"/>
        <end position="442"/>
    </location>
</feature>
<evidence type="ECO:0000256" key="5">
    <source>
        <dbReference type="ARBA" id="ARBA00023136"/>
    </source>
</evidence>
<evidence type="ECO:0000256" key="7">
    <source>
        <dbReference type="SAM" id="Phobius"/>
    </source>
</evidence>
<dbReference type="InterPro" id="IPR000425">
    <property type="entry name" value="MIP"/>
</dbReference>
<evidence type="ECO:0000256" key="4">
    <source>
        <dbReference type="ARBA" id="ARBA00022989"/>
    </source>
</evidence>
<dbReference type="EnsemblPlants" id="Solyc06g073600.3.1">
    <property type="protein sequence ID" value="Solyc06g073600.3.1"/>
    <property type="gene ID" value="Solyc06g073600.3"/>
</dbReference>
<feature type="compositionally biased region" description="Polar residues" evidence="6">
    <location>
        <begin position="936"/>
        <end position="946"/>
    </location>
</feature>
<feature type="region of interest" description="Disordered" evidence="6">
    <location>
        <begin position="567"/>
        <end position="625"/>
    </location>
</feature>
<feature type="region of interest" description="Disordered" evidence="6">
    <location>
        <begin position="315"/>
        <end position="346"/>
    </location>
</feature>
<protein>
    <recommendedName>
        <fullName evidence="8">UBA domain-containing protein</fullName>
    </recommendedName>
</protein>
<dbReference type="SUPFAM" id="SSF46934">
    <property type="entry name" value="UBA-like"/>
    <property type="match status" value="1"/>
</dbReference>
<dbReference type="PRINTS" id="PR00783">
    <property type="entry name" value="MINTRINSICP"/>
</dbReference>
<reference evidence="9" key="1">
    <citation type="journal article" date="2012" name="Nature">
        <title>The tomato genome sequence provides insights into fleshy fruit evolution.</title>
        <authorList>
            <consortium name="Tomato Genome Consortium"/>
        </authorList>
    </citation>
    <scope>NUCLEOTIDE SEQUENCE [LARGE SCALE GENOMIC DNA]</scope>
    <source>
        <strain evidence="9">cv. Heinz 1706</strain>
    </source>
</reference>
<dbReference type="PROSITE" id="PS50030">
    <property type="entry name" value="UBA"/>
    <property type="match status" value="1"/>
</dbReference>
<dbReference type="InterPro" id="IPR023271">
    <property type="entry name" value="Aquaporin-like"/>
</dbReference>
<accession>A0A3Q7HVN7</accession>
<feature type="transmembrane region" description="Helical" evidence="7">
    <location>
        <begin position="48"/>
        <end position="70"/>
    </location>
</feature>
<feature type="transmembrane region" description="Helical" evidence="7">
    <location>
        <begin position="76"/>
        <end position="96"/>
    </location>
</feature>
<dbReference type="InParanoid" id="A0A3Q7HVN7"/>
<feature type="compositionally biased region" description="Low complexity" evidence="6">
    <location>
        <begin position="738"/>
        <end position="749"/>
    </location>
</feature>
<keyword evidence="10" id="KW-1185">Reference proteome</keyword>
<dbReference type="FunCoup" id="A0A3Q7HVN7">
    <property type="interactions" value="2206"/>
</dbReference>
<evidence type="ECO:0000256" key="2">
    <source>
        <dbReference type="ARBA" id="ARBA00022448"/>
    </source>
</evidence>